<gene>
    <name evidence="2" type="ORF">CPB84DRAFT_1847434</name>
</gene>
<organism evidence="2 3">
    <name type="scientific">Gymnopilus junonius</name>
    <name type="common">Spectacular rustgill mushroom</name>
    <name type="synonym">Gymnopilus spectabilis subsp. junonius</name>
    <dbReference type="NCBI Taxonomy" id="109634"/>
    <lineage>
        <taxon>Eukaryota</taxon>
        <taxon>Fungi</taxon>
        <taxon>Dikarya</taxon>
        <taxon>Basidiomycota</taxon>
        <taxon>Agaricomycotina</taxon>
        <taxon>Agaricomycetes</taxon>
        <taxon>Agaricomycetidae</taxon>
        <taxon>Agaricales</taxon>
        <taxon>Agaricineae</taxon>
        <taxon>Hymenogastraceae</taxon>
        <taxon>Gymnopilus</taxon>
    </lineage>
</organism>
<feature type="compositionally biased region" description="Polar residues" evidence="1">
    <location>
        <begin position="1"/>
        <end position="10"/>
    </location>
</feature>
<accession>A0A9P5NMN1</accession>
<name>A0A9P5NMN1_GYMJU</name>
<feature type="compositionally biased region" description="Acidic residues" evidence="1">
    <location>
        <begin position="29"/>
        <end position="51"/>
    </location>
</feature>
<comment type="caution">
    <text evidence="2">The sequence shown here is derived from an EMBL/GenBank/DDBJ whole genome shotgun (WGS) entry which is preliminary data.</text>
</comment>
<dbReference type="EMBL" id="JADNYJ010000050">
    <property type="protein sequence ID" value="KAF8899866.1"/>
    <property type="molecule type" value="Genomic_DNA"/>
</dbReference>
<reference evidence="2" key="1">
    <citation type="submission" date="2020-11" db="EMBL/GenBank/DDBJ databases">
        <authorList>
            <consortium name="DOE Joint Genome Institute"/>
            <person name="Ahrendt S."/>
            <person name="Riley R."/>
            <person name="Andreopoulos W."/>
            <person name="LaButti K."/>
            <person name="Pangilinan J."/>
            <person name="Ruiz-duenas F.J."/>
            <person name="Barrasa J.M."/>
            <person name="Sanchez-Garcia M."/>
            <person name="Camarero S."/>
            <person name="Miyauchi S."/>
            <person name="Serrano A."/>
            <person name="Linde D."/>
            <person name="Babiker R."/>
            <person name="Drula E."/>
            <person name="Ayuso-Fernandez I."/>
            <person name="Pacheco R."/>
            <person name="Padilla G."/>
            <person name="Ferreira P."/>
            <person name="Barriuso J."/>
            <person name="Kellner H."/>
            <person name="Castanera R."/>
            <person name="Alfaro M."/>
            <person name="Ramirez L."/>
            <person name="Pisabarro A.G."/>
            <person name="Kuo A."/>
            <person name="Tritt A."/>
            <person name="Lipzen A."/>
            <person name="He G."/>
            <person name="Yan M."/>
            <person name="Ng V."/>
            <person name="Cullen D."/>
            <person name="Martin F."/>
            <person name="Rosso M.-N."/>
            <person name="Henrissat B."/>
            <person name="Hibbett D."/>
            <person name="Martinez A.T."/>
            <person name="Grigoriev I.V."/>
        </authorList>
    </citation>
    <scope>NUCLEOTIDE SEQUENCE</scope>
    <source>
        <strain evidence="2">AH 44721</strain>
    </source>
</reference>
<evidence type="ECO:0000256" key="1">
    <source>
        <dbReference type="SAM" id="MobiDB-lite"/>
    </source>
</evidence>
<evidence type="ECO:0000313" key="3">
    <source>
        <dbReference type="Proteomes" id="UP000724874"/>
    </source>
</evidence>
<sequence length="69" mass="7024">MEPQHGQQPQADDIGTNTPPPERAPGPNNEEDGGSEGITESEADGSNESNEDGAHHAASKLGIMKGSSG</sequence>
<proteinExistence type="predicted"/>
<protein>
    <submittedName>
        <fullName evidence="2">Uncharacterized protein</fullName>
    </submittedName>
</protein>
<dbReference type="Proteomes" id="UP000724874">
    <property type="component" value="Unassembled WGS sequence"/>
</dbReference>
<keyword evidence="3" id="KW-1185">Reference proteome</keyword>
<dbReference type="AlphaFoldDB" id="A0A9P5NMN1"/>
<feature type="region of interest" description="Disordered" evidence="1">
    <location>
        <begin position="1"/>
        <end position="69"/>
    </location>
</feature>
<evidence type="ECO:0000313" key="2">
    <source>
        <dbReference type="EMBL" id="KAF8899866.1"/>
    </source>
</evidence>